<gene>
    <name evidence="1" type="ORF">S01H1_06708</name>
</gene>
<reference evidence="1" key="1">
    <citation type="journal article" date="2014" name="Front. Microbiol.">
        <title>High frequency of phylogenetically diverse reductive dehalogenase-homologous genes in deep subseafloor sedimentary metagenomes.</title>
        <authorList>
            <person name="Kawai M."/>
            <person name="Futagami T."/>
            <person name="Toyoda A."/>
            <person name="Takaki Y."/>
            <person name="Nishi S."/>
            <person name="Hori S."/>
            <person name="Arai W."/>
            <person name="Tsubouchi T."/>
            <person name="Morono Y."/>
            <person name="Uchiyama I."/>
            <person name="Ito T."/>
            <person name="Fujiyama A."/>
            <person name="Inagaki F."/>
            <person name="Takami H."/>
        </authorList>
    </citation>
    <scope>NUCLEOTIDE SEQUENCE</scope>
    <source>
        <strain evidence="1">Expedition CK06-06</strain>
    </source>
</reference>
<protein>
    <submittedName>
        <fullName evidence="1">Uncharacterized protein</fullName>
    </submittedName>
</protein>
<dbReference type="EMBL" id="BARS01003461">
    <property type="protein sequence ID" value="GAF83128.1"/>
    <property type="molecule type" value="Genomic_DNA"/>
</dbReference>
<proteinExistence type="predicted"/>
<comment type="caution">
    <text evidence="1">The sequence shown here is derived from an EMBL/GenBank/DDBJ whole genome shotgun (WGS) entry which is preliminary data.</text>
</comment>
<name>X0SPV8_9ZZZZ</name>
<evidence type="ECO:0000313" key="1">
    <source>
        <dbReference type="EMBL" id="GAF83128.1"/>
    </source>
</evidence>
<organism evidence="1">
    <name type="scientific">marine sediment metagenome</name>
    <dbReference type="NCBI Taxonomy" id="412755"/>
    <lineage>
        <taxon>unclassified sequences</taxon>
        <taxon>metagenomes</taxon>
        <taxon>ecological metagenomes</taxon>
    </lineage>
</organism>
<sequence>MALPMAHEATYAVERIVENGLLARGYVIDHVRRPSGVRTTMGIRIAPNFHGDRETTMNRFILSVVDRFCILRDNCDGGIFHGLGCTIRVTRAGELEYAVFGCITRHE</sequence>
<accession>X0SPV8</accession>
<dbReference type="AlphaFoldDB" id="X0SPV8"/>